<dbReference type="Pfam" id="PF00069">
    <property type="entry name" value="Pkinase"/>
    <property type="match status" value="1"/>
</dbReference>
<keyword evidence="6" id="KW-0472">Membrane</keyword>
<evidence type="ECO:0000313" key="8">
    <source>
        <dbReference type="EMBL" id="GAI08038.1"/>
    </source>
</evidence>
<evidence type="ECO:0000256" key="4">
    <source>
        <dbReference type="ARBA" id="ARBA00022777"/>
    </source>
</evidence>
<evidence type="ECO:0000256" key="5">
    <source>
        <dbReference type="ARBA" id="ARBA00022840"/>
    </source>
</evidence>
<evidence type="ECO:0000256" key="3">
    <source>
        <dbReference type="ARBA" id="ARBA00022741"/>
    </source>
</evidence>
<evidence type="ECO:0000256" key="6">
    <source>
        <dbReference type="SAM" id="Phobius"/>
    </source>
</evidence>
<dbReference type="PANTHER" id="PTHR43289">
    <property type="entry name" value="MITOGEN-ACTIVATED PROTEIN KINASE KINASE KINASE 20-RELATED"/>
    <property type="match status" value="1"/>
</dbReference>
<dbReference type="PROSITE" id="PS00108">
    <property type="entry name" value="PROTEIN_KINASE_ST"/>
    <property type="match status" value="1"/>
</dbReference>
<reference evidence="8" key="1">
    <citation type="journal article" date="2014" name="Front. Microbiol.">
        <title>High frequency of phylogenetically diverse reductive dehalogenase-homologous genes in deep subseafloor sedimentary metagenomes.</title>
        <authorList>
            <person name="Kawai M."/>
            <person name="Futagami T."/>
            <person name="Toyoda A."/>
            <person name="Takaki Y."/>
            <person name="Nishi S."/>
            <person name="Hori S."/>
            <person name="Arai W."/>
            <person name="Tsubouchi T."/>
            <person name="Morono Y."/>
            <person name="Uchiyama I."/>
            <person name="Ito T."/>
            <person name="Fujiyama A."/>
            <person name="Inagaki F."/>
            <person name="Takami H."/>
        </authorList>
    </citation>
    <scope>NUCLEOTIDE SEQUENCE</scope>
    <source>
        <strain evidence="8">Expedition CK06-06</strain>
    </source>
</reference>
<dbReference type="AlphaFoldDB" id="X1KMY8"/>
<feature type="non-terminal residue" evidence="8">
    <location>
        <position position="437"/>
    </location>
</feature>
<keyword evidence="2" id="KW-0808">Transferase</keyword>
<dbReference type="Gene3D" id="3.30.200.20">
    <property type="entry name" value="Phosphorylase Kinase, domain 1"/>
    <property type="match status" value="1"/>
</dbReference>
<dbReference type="SUPFAM" id="SSF56112">
    <property type="entry name" value="Protein kinase-like (PK-like)"/>
    <property type="match status" value="1"/>
</dbReference>
<dbReference type="PROSITE" id="PS00107">
    <property type="entry name" value="PROTEIN_KINASE_ATP"/>
    <property type="match status" value="1"/>
</dbReference>
<evidence type="ECO:0000259" key="7">
    <source>
        <dbReference type="PROSITE" id="PS50011"/>
    </source>
</evidence>
<dbReference type="GO" id="GO:0005524">
    <property type="term" value="F:ATP binding"/>
    <property type="evidence" value="ECO:0007669"/>
    <property type="project" value="UniProtKB-KW"/>
</dbReference>
<dbReference type="Gene3D" id="4.10.1060.50">
    <property type="match status" value="1"/>
</dbReference>
<dbReference type="Pfam" id="PF13240">
    <property type="entry name" value="Zn_Ribbon_1"/>
    <property type="match status" value="1"/>
</dbReference>
<keyword evidence="4" id="KW-0418">Kinase</keyword>
<dbReference type="InterPro" id="IPR000719">
    <property type="entry name" value="Prot_kinase_dom"/>
</dbReference>
<dbReference type="PROSITE" id="PS50011">
    <property type="entry name" value="PROTEIN_KINASE_DOM"/>
    <property type="match status" value="1"/>
</dbReference>
<keyword evidence="3" id="KW-0547">Nucleotide-binding</keyword>
<feature type="transmembrane region" description="Helical" evidence="6">
    <location>
        <begin position="346"/>
        <end position="367"/>
    </location>
</feature>
<feature type="domain" description="Protein kinase" evidence="7">
    <location>
        <begin position="56"/>
        <end position="313"/>
    </location>
</feature>
<dbReference type="InterPro" id="IPR017441">
    <property type="entry name" value="Protein_kinase_ATP_BS"/>
</dbReference>
<evidence type="ECO:0000256" key="2">
    <source>
        <dbReference type="ARBA" id="ARBA00022679"/>
    </source>
</evidence>
<accession>X1KMY8</accession>
<keyword evidence="6" id="KW-0812">Transmembrane</keyword>
<dbReference type="InterPro" id="IPR026870">
    <property type="entry name" value="Zinc_ribbon_dom"/>
</dbReference>
<keyword evidence="5" id="KW-0067">ATP-binding</keyword>
<dbReference type="EMBL" id="BARV01006102">
    <property type="protein sequence ID" value="GAI08038.1"/>
    <property type="molecule type" value="Genomic_DNA"/>
</dbReference>
<dbReference type="InterPro" id="IPR038587">
    <property type="entry name" value="Ribosomal_eL40_sf"/>
</dbReference>
<comment type="caution">
    <text evidence="8">The sequence shown here is derived from an EMBL/GenBank/DDBJ whole genome shotgun (WGS) entry which is preliminary data.</text>
</comment>
<sequence>MICPNCQIENPEDSNFCRKCATPFIRPEDKLSISQAKTLLAPIKELERGSTFAERYEVVEELGKGGMGIVYKVFDKKIKEIVALKLIKPEIDSDAKMINRFRNEIKLARKISHRNVCRMYDLGEEGESHFITMEYVPGENLKSFIRRSEKLTIGKSISIANQVSEGLSEAHSLGVVHRDLKPQNIMIDIKGNARIMDYGLARSLQTEGITGTGYIIGTPEYMSPEQVNGQETDQRTDIYALGVILYEMVTGSLPFKGETPLSIAVKHKTDIPRNPREIDSQIPEALSHLILKCMEKDKEKRYQTADELRSELKNIEKGISTAERIVPERKPPISKGRPEAFFNKKLLVPVFVLSVLGMLFIIVWRLIPQKEEAAPQKEAIKVAKPPVPPEVKIVTPEIEKGIPKEIQDLLKTPKGETSDDMKLATKIIGLLAPEITK</sequence>
<organism evidence="8">
    <name type="scientific">marine sediment metagenome</name>
    <dbReference type="NCBI Taxonomy" id="412755"/>
    <lineage>
        <taxon>unclassified sequences</taxon>
        <taxon>metagenomes</taxon>
        <taxon>ecological metagenomes</taxon>
    </lineage>
</organism>
<dbReference type="PANTHER" id="PTHR43289:SF6">
    <property type="entry name" value="SERINE_THREONINE-PROTEIN KINASE NEKL-3"/>
    <property type="match status" value="1"/>
</dbReference>
<dbReference type="SMART" id="SM00220">
    <property type="entry name" value="S_TKc"/>
    <property type="match status" value="1"/>
</dbReference>
<keyword evidence="1" id="KW-0723">Serine/threonine-protein kinase</keyword>
<keyword evidence="6" id="KW-1133">Transmembrane helix</keyword>
<evidence type="ECO:0000256" key="1">
    <source>
        <dbReference type="ARBA" id="ARBA00022527"/>
    </source>
</evidence>
<dbReference type="FunFam" id="1.10.510.10:FF:000021">
    <property type="entry name" value="Serine/threonine protein kinase"/>
    <property type="match status" value="1"/>
</dbReference>
<dbReference type="CDD" id="cd14014">
    <property type="entry name" value="STKc_PknB_like"/>
    <property type="match status" value="1"/>
</dbReference>
<dbReference type="InterPro" id="IPR008271">
    <property type="entry name" value="Ser/Thr_kinase_AS"/>
</dbReference>
<dbReference type="GO" id="GO:0004674">
    <property type="term" value="F:protein serine/threonine kinase activity"/>
    <property type="evidence" value="ECO:0007669"/>
    <property type="project" value="UniProtKB-KW"/>
</dbReference>
<protein>
    <recommendedName>
        <fullName evidence="7">Protein kinase domain-containing protein</fullName>
    </recommendedName>
</protein>
<gene>
    <name evidence="8" type="ORF">S06H3_12471</name>
</gene>
<dbReference type="Gene3D" id="1.10.510.10">
    <property type="entry name" value="Transferase(Phosphotransferase) domain 1"/>
    <property type="match status" value="1"/>
</dbReference>
<dbReference type="InterPro" id="IPR011009">
    <property type="entry name" value="Kinase-like_dom_sf"/>
</dbReference>
<proteinExistence type="predicted"/>
<name>X1KMY8_9ZZZZ</name>